<evidence type="ECO:0000256" key="6">
    <source>
        <dbReference type="ARBA" id="ARBA00022792"/>
    </source>
</evidence>
<evidence type="ECO:0000313" key="13">
    <source>
        <dbReference type="EMBL" id="KIO13554.1"/>
    </source>
</evidence>
<keyword evidence="9" id="KW-0811">Translocation</keyword>
<keyword evidence="10" id="KW-0496">Mitochondrion</keyword>
<dbReference type="EMBL" id="KN831946">
    <property type="protein sequence ID" value="KIO13554.1"/>
    <property type="molecule type" value="Genomic_DNA"/>
</dbReference>
<dbReference type="OrthoDB" id="5598305at2759"/>
<dbReference type="Proteomes" id="UP000054217">
    <property type="component" value="Unassembled WGS sequence"/>
</dbReference>
<keyword evidence="5" id="KW-0812">Transmembrane</keyword>
<evidence type="ECO:0000256" key="12">
    <source>
        <dbReference type="SAM" id="MobiDB-lite"/>
    </source>
</evidence>
<name>A0A0C3PX74_PISTI</name>
<keyword evidence="11" id="KW-0472">Membrane</keyword>
<accession>A0A0C3PX74</accession>
<evidence type="ECO:0000256" key="9">
    <source>
        <dbReference type="ARBA" id="ARBA00023010"/>
    </source>
</evidence>
<dbReference type="Pfam" id="PF11711">
    <property type="entry name" value="Tim54"/>
    <property type="match status" value="1"/>
</dbReference>
<feature type="compositionally biased region" description="Polar residues" evidence="12">
    <location>
        <begin position="238"/>
        <end position="248"/>
    </location>
</feature>
<dbReference type="InParanoid" id="A0A0C3PX74"/>
<reference evidence="13 14" key="1">
    <citation type="submission" date="2014-04" db="EMBL/GenBank/DDBJ databases">
        <authorList>
            <consortium name="DOE Joint Genome Institute"/>
            <person name="Kuo A."/>
            <person name="Kohler A."/>
            <person name="Costa M.D."/>
            <person name="Nagy L.G."/>
            <person name="Floudas D."/>
            <person name="Copeland A."/>
            <person name="Barry K.W."/>
            <person name="Cichocki N."/>
            <person name="Veneault-Fourrey C."/>
            <person name="LaButti K."/>
            <person name="Lindquist E.A."/>
            <person name="Lipzen A."/>
            <person name="Lundell T."/>
            <person name="Morin E."/>
            <person name="Murat C."/>
            <person name="Sun H."/>
            <person name="Tunlid A."/>
            <person name="Henrissat B."/>
            <person name="Grigoriev I.V."/>
            <person name="Hibbett D.S."/>
            <person name="Martin F."/>
            <person name="Nordberg H.P."/>
            <person name="Cantor M.N."/>
            <person name="Hua S.X."/>
        </authorList>
    </citation>
    <scope>NUCLEOTIDE SEQUENCE [LARGE SCALE GENOMIC DNA]</scope>
    <source>
        <strain evidence="13 14">Marx 270</strain>
    </source>
</reference>
<keyword evidence="6" id="KW-0999">Mitochondrion inner membrane</keyword>
<comment type="subcellular location">
    <subcellularLocation>
        <location evidence="1">Mitochondrion inner membrane</location>
        <topology evidence="1">Single-pass membrane protein</topology>
    </subcellularLocation>
</comment>
<keyword evidence="7" id="KW-0653">Protein transport</keyword>
<dbReference type="InterPro" id="IPR021056">
    <property type="entry name" value="Mt_import_IM_translocase_Tim54"/>
</dbReference>
<organism evidence="13 14">
    <name type="scientific">Pisolithus tinctorius Marx 270</name>
    <dbReference type="NCBI Taxonomy" id="870435"/>
    <lineage>
        <taxon>Eukaryota</taxon>
        <taxon>Fungi</taxon>
        <taxon>Dikarya</taxon>
        <taxon>Basidiomycota</taxon>
        <taxon>Agaricomycotina</taxon>
        <taxon>Agaricomycetes</taxon>
        <taxon>Agaricomycetidae</taxon>
        <taxon>Boletales</taxon>
        <taxon>Sclerodermatineae</taxon>
        <taxon>Pisolithaceae</taxon>
        <taxon>Pisolithus</taxon>
    </lineage>
</organism>
<gene>
    <name evidence="13" type="ORF">M404DRAFT_122431</name>
</gene>
<comment type="similarity">
    <text evidence="2">Belongs to the TIM54 family.</text>
</comment>
<evidence type="ECO:0000256" key="4">
    <source>
        <dbReference type="ARBA" id="ARBA00022448"/>
    </source>
</evidence>
<dbReference type="HOGENOM" id="CLU_033744_0_0_1"/>
<dbReference type="GO" id="GO:0015031">
    <property type="term" value="P:protein transport"/>
    <property type="evidence" value="ECO:0007669"/>
    <property type="project" value="UniProtKB-KW"/>
</dbReference>
<sequence length="486" mass="54305">MDKPKSGIRAALEYTGIPQSWLSARPRLPSRNWLIFIALTSSVLSYYTYDRHQARKIRASYIDRVKHFSEEPMKSSELPRKVTVYGAKWPGDEDHQRATRFFKKYVKPILVAAAIDYDIVATRQLGDLTRHVASSVVNQRRNALGIDRPPASPINLPNKLSEEQQRTRELEGGIILVGRHTLKEYMAGLERGWSGGLEKVDREEHLAQELAADGTFDEVEEGKSPVGVVHDPEAEPIPTSSRLPPSRNTALLPPLVLSKSPSIPDATSEPLVVDSPPSTLPPQPPLLLVPFTNHIGFRYIPHMIWSFFNERDRVRAGAESAYALVMGQTRDFRGPDSLHSDDTLLQEARKSTESSTASGVQDSVQGGDLDFMLWSEKLIKPHSPLSSISDARKSYYSTLPSRLATARQLARGEREMTKEEEKNPPASEVELRAERLAKESKWRAQEEGWNIVRPGTGVRWAEMFRGVLKVFKTPEEDGGSTEAGGV</sequence>
<evidence type="ECO:0000256" key="3">
    <source>
        <dbReference type="ARBA" id="ARBA00020796"/>
    </source>
</evidence>
<evidence type="ECO:0000256" key="10">
    <source>
        <dbReference type="ARBA" id="ARBA00023128"/>
    </source>
</evidence>
<dbReference type="STRING" id="870435.A0A0C3PX74"/>
<evidence type="ECO:0000256" key="1">
    <source>
        <dbReference type="ARBA" id="ARBA00004434"/>
    </source>
</evidence>
<evidence type="ECO:0000256" key="8">
    <source>
        <dbReference type="ARBA" id="ARBA00022989"/>
    </source>
</evidence>
<keyword evidence="4" id="KW-0813">Transport</keyword>
<keyword evidence="8" id="KW-1133">Transmembrane helix</keyword>
<protein>
    <recommendedName>
        <fullName evidence="3">Mitochondrial import inner membrane translocase subunit TIM54</fullName>
    </recommendedName>
</protein>
<evidence type="ECO:0000313" key="14">
    <source>
        <dbReference type="Proteomes" id="UP000054217"/>
    </source>
</evidence>
<dbReference type="AlphaFoldDB" id="A0A0C3PX74"/>
<proteinExistence type="inferred from homology"/>
<feature type="region of interest" description="Disordered" evidence="12">
    <location>
        <begin position="227"/>
        <end position="248"/>
    </location>
</feature>
<evidence type="ECO:0000256" key="5">
    <source>
        <dbReference type="ARBA" id="ARBA00022692"/>
    </source>
</evidence>
<evidence type="ECO:0000256" key="2">
    <source>
        <dbReference type="ARBA" id="ARBA00006355"/>
    </source>
</evidence>
<evidence type="ECO:0000256" key="11">
    <source>
        <dbReference type="ARBA" id="ARBA00023136"/>
    </source>
</evidence>
<keyword evidence="14" id="KW-1185">Reference proteome</keyword>
<reference evidence="14" key="2">
    <citation type="submission" date="2015-01" db="EMBL/GenBank/DDBJ databases">
        <title>Evolutionary Origins and Diversification of the Mycorrhizal Mutualists.</title>
        <authorList>
            <consortium name="DOE Joint Genome Institute"/>
            <consortium name="Mycorrhizal Genomics Consortium"/>
            <person name="Kohler A."/>
            <person name="Kuo A."/>
            <person name="Nagy L.G."/>
            <person name="Floudas D."/>
            <person name="Copeland A."/>
            <person name="Barry K.W."/>
            <person name="Cichocki N."/>
            <person name="Veneault-Fourrey C."/>
            <person name="LaButti K."/>
            <person name="Lindquist E.A."/>
            <person name="Lipzen A."/>
            <person name="Lundell T."/>
            <person name="Morin E."/>
            <person name="Murat C."/>
            <person name="Riley R."/>
            <person name="Ohm R."/>
            <person name="Sun H."/>
            <person name="Tunlid A."/>
            <person name="Henrissat B."/>
            <person name="Grigoriev I.V."/>
            <person name="Hibbett D.S."/>
            <person name="Martin F."/>
        </authorList>
    </citation>
    <scope>NUCLEOTIDE SEQUENCE [LARGE SCALE GENOMIC DNA]</scope>
    <source>
        <strain evidence="14">Marx 270</strain>
    </source>
</reference>
<evidence type="ECO:0000256" key="7">
    <source>
        <dbReference type="ARBA" id="ARBA00022927"/>
    </source>
</evidence>
<dbReference type="GO" id="GO:0005743">
    <property type="term" value="C:mitochondrial inner membrane"/>
    <property type="evidence" value="ECO:0007669"/>
    <property type="project" value="UniProtKB-SubCell"/>
</dbReference>